<accession>A0ABW4KEI7</accession>
<evidence type="ECO:0008006" key="3">
    <source>
        <dbReference type="Google" id="ProtNLM"/>
    </source>
</evidence>
<dbReference type="Proteomes" id="UP001597301">
    <property type="component" value="Unassembled WGS sequence"/>
</dbReference>
<reference evidence="2" key="1">
    <citation type="journal article" date="2019" name="Int. J. Syst. Evol. Microbiol.">
        <title>The Global Catalogue of Microorganisms (GCM) 10K type strain sequencing project: providing services to taxonomists for standard genome sequencing and annotation.</title>
        <authorList>
            <consortium name="The Broad Institute Genomics Platform"/>
            <consortium name="The Broad Institute Genome Sequencing Center for Infectious Disease"/>
            <person name="Wu L."/>
            <person name="Ma J."/>
        </authorList>
    </citation>
    <scope>NUCLEOTIDE SEQUENCE [LARGE SCALE GENOMIC DNA]</scope>
    <source>
        <strain evidence="2">CGMCC 1.12295</strain>
    </source>
</reference>
<keyword evidence="2" id="KW-1185">Reference proteome</keyword>
<protein>
    <recommendedName>
        <fullName evidence="3">YneQ</fullName>
    </recommendedName>
</protein>
<organism evidence="1 2">
    <name type="scientific">Siminovitchia sediminis</name>
    <dbReference type="NCBI Taxonomy" id="1274353"/>
    <lineage>
        <taxon>Bacteria</taxon>
        <taxon>Bacillati</taxon>
        <taxon>Bacillota</taxon>
        <taxon>Bacilli</taxon>
        <taxon>Bacillales</taxon>
        <taxon>Bacillaceae</taxon>
        <taxon>Siminovitchia</taxon>
    </lineage>
</organism>
<proteinExistence type="predicted"/>
<dbReference type="EMBL" id="JBHUEO010000017">
    <property type="protein sequence ID" value="MFD1706640.1"/>
    <property type="molecule type" value="Genomic_DNA"/>
</dbReference>
<evidence type="ECO:0000313" key="1">
    <source>
        <dbReference type="EMBL" id="MFD1706640.1"/>
    </source>
</evidence>
<gene>
    <name evidence="1" type="ORF">ACFSCZ_07710</name>
</gene>
<dbReference type="RefSeq" id="WP_380773272.1">
    <property type="nucleotide sequence ID" value="NZ_JBHUEO010000017.1"/>
</dbReference>
<sequence length="107" mass="12420">MAFGISRKELQRWKASIDQGSIAFITHFWVDDRFPNLNTVTKVGCKDLDKLADWGAGYGLKKEWIHLRKDGYSHFDLLGEKQLYILEKEGKLAQLTRLMHKKEPGKD</sequence>
<evidence type="ECO:0000313" key="2">
    <source>
        <dbReference type="Proteomes" id="UP001597301"/>
    </source>
</evidence>
<comment type="caution">
    <text evidence="1">The sequence shown here is derived from an EMBL/GenBank/DDBJ whole genome shotgun (WGS) entry which is preliminary data.</text>
</comment>
<name>A0ABW4KEI7_9BACI</name>